<sequence>MRRLLPAPAPDPDDRQLLDWYAPGGGTEPFVRFNFVSSTDGAASIEGLSGALGTAPDHRVFMLLRRLADAIVVGAGTIRAEGYEGELLDAASRAWRLAHGMPERPLLVVVSGRLDLDAHSELFTKNPGKILLLGSGSADPGRAAALGAVAEVVSAQAPGPAIDPRWIIETLHARGLRVIHSEGGPTLLADFQRADALDSLCVTYSPVLAGGDGPRIARGHQGDEPRQLGLNLLLEEDGTLLAEYRRR</sequence>
<evidence type="ECO:0000256" key="1">
    <source>
        <dbReference type="ARBA" id="ARBA00005104"/>
    </source>
</evidence>
<dbReference type="SUPFAM" id="SSF53597">
    <property type="entry name" value="Dihydrofolate reductase-like"/>
    <property type="match status" value="1"/>
</dbReference>
<protein>
    <submittedName>
        <fullName evidence="5">Riboflavin biosynthesis pyrimidine reductase</fullName>
    </submittedName>
</protein>
<keyword evidence="3" id="KW-0560">Oxidoreductase</keyword>
<evidence type="ECO:0000256" key="2">
    <source>
        <dbReference type="ARBA" id="ARBA00022857"/>
    </source>
</evidence>
<dbReference type="InterPro" id="IPR050765">
    <property type="entry name" value="Riboflavin_Biosynth_HTPR"/>
</dbReference>
<organism evidence="5 6">
    <name type="scientific">Paeniglutamicibacter psychrophenolicus</name>
    <dbReference type="NCBI Taxonomy" id="257454"/>
    <lineage>
        <taxon>Bacteria</taxon>
        <taxon>Bacillati</taxon>
        <taxon>Actinomycetota</taxon>
        <taxon>Actinomycetes</taxon>
        <taxon>Micrococcales</taxon>
        <taxon>Micrococcaceae</taxon>
        <taxon>Paeniglutamicibacter</taxon>
    </lineage>
</organism>
<dbReference type="Pfam" id="PF01872">
    <property type="entry name" value="RibD_C"/>
    <property type="match status" value="1"/>
</dbReference>
<dbReference type="RefSeq" id="WP_209908990.1">
    <property type="nucleotide sequence ID" value="NZ_BAAAMI010000007.1"/>
</dbReference>
<name>A0ABS4WHI7_9MICC</name>
<dbReference type="InterPro" id="IPR024072">
    <property type="entry name" value="DHFR-like_dom_sf"/>
</dbReference>
<keyword evidence="2" id="KW-0521">NADP</keyword>
<evidence type="ECO:0000313" key="5">
    <source>
        <dbReference type="EMBL" id="MBP2375398.1"/>
    </source>
</evidence>
<evidence type="ECO:0000259" key="4">
    <source>
        <dbReference type="Pfam" id="PF01872"/>
    </source>
</evidence>
<dbReference type="InterPro" id="IPR002734">
    <property type="entry name" value="RibDG_C"/>
</dbReference>
<reference evidence="5 6" key="1">
    <citation type="submission" date="2021-03" db="EMBL/GenBank/DDBJ databases">
        <title>Sequencing the genomes of 1000 actinobacteria strains.</title>
        <authorList>
            <person name="Klenk H.-P."/>
        </authorList>
    </citation>
    <scope>NUCLEOTIDE SEQUENCE [LARGE SCALE GENOMIC DNA]</scope>
    <source>
        <strain evidence="5 6">DSM 15454</strain>
    </source>
</reference>
<proteinExistence type="predicted"/>
<keyword evidence="6" id="KW-1185">Reference proteome</keyword>
<evidence type="ECO:0000256" key="3">
    <source>
        <dbReference type="ARBA" id="ARBA00023002"/>
    </source>
</evidence>
<dbReference type="PANTHER" id="PTHR38011">
    <property type="entry name" value="DIHYDROFOLATE REDUCTASE FAMILY PROTEIN (AFU_ORTHOLOGUE AFUA_8G06820)"/>
    <property type="match status" value="1"/>
</dbReference>
<dbReference type="PANTHER" id="PTHR38011:SF7">
    <property type="entry name" value="2,5-DIAMINO-6-RIBOSYLAMINO-4(3H)-PYRIMIDINONE 5'-PHOSPHATE REDUCTASE"/>
    <property type="match status" value="1"/>
</dbReference>
<comment type="pathway">
    <text evidence="1">Cofactor biosynthesis; riboflavin biosynthesis.</text>
</comment>
<feature type="domain" description="Bacterial bifunctional deaminase-reductase C-terminal" evidence="4">
    <location>
        <begin position="29"/>
        <end position="222"/>
    </location>
</feature>
<dbReference type="Gene3D" id="3.40.430.10">
    <property type="entry name" value="Dihydrofolate Reductase, subunit A"/>
    <property type="match status" value="1"/>
</dbReference>
<accession>A0ABS4WHI7</accession>
<evidence type="ECO:0000313" key="6">
    <source>
        <dbReference type="Proteomes" id="UP000766570"/>
    </source>
</evidence>
<dbReference type="EMBL" id="JAGIOE010000001">
    <property type="protein sequence ID" value="MBP2375398.1"/>
    <property type="molecule type" value="Genomic_DNA"/>
</dbReference>
<dbReference type="Proteomes" id="UP000766570">
    <property type="component" value="Unassembled WGS sequence"/>
</dbReference>
<gene>
    <name evidence="5" type="ORF">JOF46_003310</name>
</gene>
<comment type="caution">
    <text evidence="5">The sequence shown here is derived from an EMBL/GenBank/DDBJ whole genome shotgun (WGS) entry which is preliminary data.</text>
</comment>